<accession>A0A5K1U901</accession>
<organism evidence="2 3">
    <name type="scientific">Entamoeba histolytica</name>
    <dbReference type="NCBI Taxonomy" id="5759"/>
    <lineage>
        <taxon>Eukaryota</taxon>
        <taxon>Amoebozoa</taxon>
        <taxon>Evosea</taxon>
        <taxon>Archamoebae</taxon>
        <taxon>Mastigamoebida</taxon>
        <taxon>Entamoebidae</taxon>
        <taxon>Entamoeba</taxon>
    </lineage>
</organism>
<evidence type="ECO:0000313" key="2">
    <source>
        <dbReference type="EMBL" id="GAT98764.1"/>
    </source>
</evidence>
<feature type="region of interest" description="Disordered" evidence="1">
    <location>
        <begin position="93"/>
        <end position="149"/>
    </location>
</feature>
<name>A0A5K1U901_ENTHI</name>
<comment type="caution">
    <text evidence="2">The sequence shown here is derived from an EMBL/GenBank/DDBJ whole genome shotgun (WGS) entry which is preliminary data.</text>
</comment>
<dbReference type="EMBL" id="BDEQ01000001">
    <property type="protein sequence ID" value="GAT98764.1"/>
    <property type="molecule type" value="Genomic_DNA"/>
</dbReference>
<dbReference type="Proteomes" id="UP000078387">
    <property type="component" value="Unassembled WGS sequence"/>
</dbReference>
<dbReference type="VEuPathDB" id="AmoebaDB:KM1_240940"/>
<evidence type="ECO:0000256" key="1">
    <source>
        <dbReference type="SAM" id="MobiDB-lite"/>
    </source>
</evidence>
<dbReference type="VEuPathDB" id="AmoebaDB:EHI7A_143650"/>
<feature type="compositionally biased region" description="Basic and acidic residues" evidence="1">
    <location>
        <begin position="101"/>
        <end position="149"/>
    </location>
</feature>
<dbReference type="VEuPathDB" id="AmoebaDB:EHI5A_210830"/>
<sequence>MLSKIGKLAKDKYLLEAKTDNGKLEFHEKGNEAFRIVVQVGRNNDKQRVMALTASEKRVYWKEFTEAVVSLLMKGKCLSSYAVTATLRKNLRNTAKSITTTEDKQSKEEKKEEDHISIETSPKEEAKNEQKEEVKQEKKEEVQIPIEQK</sequence>
<proteinExistence type="predicted"/>
<protein>
    <submittedName>
        <fullName evidence="2">Uncharacterized protein</fullName>
    </submittedName>
</protein>
<dbReference type="AlphaFoldDB" id="A0A5K1U901"/>
<reference evidence="2 3" key="1">
    <citation type="submission" date="2016-05" db="EMBL/GenBank/DDBJ databases">
        <title>First whole genome sequencing of Entamoeba histolytica HM1:IMSS-clone-6.</title>
        <authorList>
            <person name="Mukherjee Avik.K."/>
            <person name="Izumyama S."/>
            <person name="Nakada-Tsukui K."/>
            <person name="Nozaki T."/>
        </authorList>
    </citation>
    <scope>NUCLEOTIDE SEQUENCE [LARGE SCALE GENOMIC DNA]</scope>
    <source>
        <strain evidence="2 3">HM1:IMSS clone 6</strain>
    </source>
</reference>
<dbReference type="VEuPathDB" id="AmoebaDB:EHI_172280"/>
<evidence type="ECO:0000313" key="3">
    <source>
        <dbReference type="Proteomes" id="UP000078387"/>
    </source>
</evidence>
<gene>
    <name evidence="2" type="ORF">CL6EHI_172280</name>
</gene>